<name>A0A1H9TV57_9RHOB</name>
<feature type="region of interest" description="Disordered" evidence="1">
    <location>
        <begin position="240"/>
        <end position="260"/>
    </location>
</feature>
<evidence type="ECO:0000313" key="3">
    <source>
        <dbReference type="EMBL" id="SES00911.1"/>
    </source>
</evidence>
<dbReference type="STRING" id="641238.SAMN04490244_104391"/>
<dbReference type="EMBL" id="FOGU01000004">
    <property type="protein sequence ID" value="SES00911.1"/>
    <property type="molecule type" value="Genomic_DNA"/>
</dbReference>
<dbReference type="InterPro" id="IPR009839">
    <property type="entry name" value="SseB_N"/>
</dbReference>
<keyword evidence="4" id="KW-1185">Reference proteome</keyword>
<evidence type="ECO:0000256" key="1">
    <source>
        <dbReference type="SAM" id="MobiDB-lite"/>
    </source>
</evidence>
<feature type="domain" description="SseB protein N-terminal" evidence="2">
    <location>
        <begin position="12"/>
        <end position="119"/>
    </location>
</feature>
<dbReference type="AlphaFoldDB" id="A0A1H9TV57"/>
<gene>
    <name evidence="3" type="ORF">SAMN04490244_104391</name>
</gene>
<dbReference type="Proteomes" id="UP000198885">
    <property type="component" value="Unassembled WGS sequence"/>
</dbReference>
<evidence type="ECO:0000259" key="2">
    <source>
        <dbReference type="Pfam" id="PF07179"/>
    </source>
</evidence>
<organism evidence="3 4">
    <name type="scientific">Tranquillimonas rosea</name>
    <dbReference type="NCBI Taxonomy" id="641238"/>
    <lineage>
        <taxon>Bacteria</taxon>
        <taxon>Pseudomonadati</taxon>
        <taxon>Pseudomonadota</taxon>
        <taxon>Alphaproteobacteria</taxon>
        <taxon>Rhodobacterales</taxon>
        <taxon>Roseobacteraceae</taxon>
        <taxon>Tranquillimonas</taxon>
    </lineage>
</organism>
<reference evidence="3 4" key="1">
    <citation type="submission" date="2016-10" db="EMBL/GenBank/DDBJ databases">
        <authorList>
            <person name="de Groot N.N."/>
        </authorList>
    </citation>
    <scope>NUCLEOTIDE SEQUENCE [LARGE SCALE GENOMIC DNA]</scope>
    <source>
        <strain evidence="3 4">DSM 23042</strain>
    </source>
</reference>
<evidence type="ECO:0000313" key="4">
    <source>
        <dbReference type="Proteomes" id="UP000198885"/>
    </source>
</evidence>
<dbReference type="OrthoDB" id="7831317at2"/>
<dbReference type="RefSeq" id="WP_092692396.1">
    <property type="nucleotide sequence ID" value="NZ_CBDDGO010000004.1"/>
</dbReference>
<sequence>MSETPIDTAHAAMEADRSDETARLRFYERLVDAELFLLLAAEPEGETLDPETFDVDGQSFVAVFDMPDRLAAFAERPVPYAALSGRAVVEMLAGQGAGLALNPDAAPSAMLLGPDAVSWMAEMVGTGPERVEARVSELTPPGNLPEALFGSLDTKLSTAAGRARSAYLVGVRYDDGGKGHLLAFIDALPGAGPALARAVNEALVFSGLEAGALDVAFFEGTDAIAARLARVGLRYDLPQPEAAASPAAPGSDPDAPPRLR</sequence>
<accession>A0A1H9TV57</accession>
<dbReference type="Pfam" id="PF07179">
    <property type="entry name" value="SseB"/>
    <property type="match status" value="1"/>
</dbReference>
<proteinExistence type="predicted"/>
<protein>
    <submittedName>
        <fullName evidence="3">SseB protein N-terminal domain-containing protein</fullName>
    </submittedName>
</protein>
<feature type="compositionally biased region" description="Low complexity" evidence="1">
    <location>
        <begin position="240"/>
        <end position="253"/>
    </location>
</feature>